<feature type="compositionally biased region" description="Polar residues" evidence="1">
    <location>
        <begin position="217"/>
        <end position="237"/>
    </location>
</feature>
<dbReference type="AlphaFoldDB" id="A0A4Y2B1S2"/>
<sequence>MPRKKFSSSSNYNKNRNEINVYRTRSSNKVVSPPQRPDPLSLQSQQDPKETHEWSNVGRGDQGLPQRCLRSSTPLKETKTNQMVVASPQTFQQKLSRSPFLEGKFQSTSMEALNVLPLAEFAVSTPISTSSRTPLTPLDPKLQNAIQEKISFIQKARSVSYSRMREKDPQRFSNLVEDLGHFEGGILMSDIVDNCDELASYVKSLSSNTSNSQSSTPAPTKQLNKLTSTPTKTSRLNSVEPIKNLQPELNQKMRTLHSSSSTRTPSQIIENELSQLDHHTPPPMAISFPEAEFSAQNFPSDTSDIDGAINEMSSIPMQDFQVEEDLEVLYTKLKGKQFIPLSQRDQKANSSQIDDDRDNLHEQVDKIRGVLSSSTPDVGKALLLLDQLQADILASELIYIKPQSQQLNIKTKNQIPSCSTQASIPTSPLLAEPSSNPTILLFPSSNTSKNLTAILNEELPSKDFNPTNIKSIKGNGLAISFKTANDLENLQSKIDGNANLKSSIHSKRPKKRLPSLIVYNISSSTKVEAIQEALVNQLALSDPPKLRFHFRGSTQDSLNWVFEASATILQSIQKTKKLQIGWSMFRISEFYHIKRCNFCQAFGHTTKDCFLHLPSCGYCADHHATRDCLSQVHCCINCFESNLYAGTQHPTSHPAWDRKCPFFQTEKQRYCNTRDYT</sequence>
<gene>
    <name evidence="2" type="ORF">AVEN_230068_1</name>
</gene>
<name>A0A4Y2B1S2_ARAVE</name>
<evidence type="ECO:0000313" key="3">
    <source>
        <dbReference type="Proteomes" id="UP000499080"/>
    </source>
</evidence>
<dbReference type="Proteomes" id="UP000499080">
    <property type="component" value="Unassembled WGS sequence"/>
</dbReference>
<dbReference type="EMBL" id="BGPR01082099">
    <property type="protein sequence ID" value="GBL85787.1"/>
    <property type="molecule type" value="Genomic_DNA"/>
</dbReference>
<feature type="region of interest" description="Disordered" evidence="1">
    <location>
        <begin position="206"/>
        <end position="249"/>
    </location>
</feature>
<feature type="region of interest" description="Disordered" evidence="1">
    <location>
        <begin position="1"/>
        <end position="67"/>
    </location>
</feature>
<dbReference type="OrthoDB" id="6437361at2759"/>
<proteinExistence type="predicted"/>
<keyword evidence="3" id="KW-1185">Reference proteome</keyword>
<evidence type="ECO:0000313" key="2">
    <source>
        <dbReference type="EMBL" id="GBL85787.1"/>
    </source>
</evidence>
<feature type="compositionally biased region" description="Low complexity" evidence="1">
    <location>
        <begin position="206"/>
        <end position="216"/>
    </location>
</feature>
<organism evidence="2 3">
    <name type="scientific">Araneus ventricosus</name>
    <name type="common">Orbweaver spider</name>
    <name type="synonym">Epeira ventricosa</name>
    <dbReference type="NCBI Taxonomy" id="182803"/>
    <lineage>
        <taxon>Eukaryota</taxon>
        <taxon>Metazoa</taxon>
        <taxon>Ecdysozoa</taxon>
        <taxon>Arthropoda</taxon>
        <taxon>Chelicerata</taxon>
        <taxon>Arachnida</taxon>
        <taxon>Araneae</taxon>
        <taxon>Araneomorphae</taxon>
        <taxon>Entelegynae</taxon>
        <taxon>Araneoidea</taxon>
        <taxon>Araneidae</taxon>
        <taxon>Araneus</taxon>
    </lineage>
</organism>
<comment type="caution">
    <text evidence="2">The sequence shown here is derived from an EMBL/GenBank/DDBJ whole genome shotgun (WGS) entry which is preliminary data.</text>
</comment>
<evidence type="ECO:0000256" key="1">
    <source>
        <dbReference type="SAM" id="MobiDB-lite"/>
    </source>
</evidence>
<evidence type="ECO:0008006" key="4">
    <source>
        <dbReference type="Google" id="ProtNLM"/>
    </source>
</evidence>
<reference evidence="2 3" key="1">
    <citation type="journal article" date="2019" name="Sci. Rep.">
        <title>Orb-weaving spider Araneus ventricosus genome elucidates the spidroin gene catalogue.</title>
        <authorList>
            <person name="Kono N."/>
            <person name="Nakamura H."/>
            <person name="Ohtoshi R."/>
            <person name="Moran D.A.P."/>
            <person name="Shinohara A."/>
            <person name="Yoshida Y."/>
            <person name="Fujiwara M."/>
            <person name="Mori M."/>
            <person name="Tomita M."/>
            <person name="Arakawa K."/>
        </authorList>
    </citation>
    <scope>NUCLEOTIDE SEQUENCE [LARGE SCALE GENOMIC DNA]</scope>
</reference>
<protein>
    <recommendedName>
        <fullName evidence="4">CCHC-type domain-containing protein</fullName>
    </recommendedName>
</protein>
<accession>A0A4Y2B1S2</accession>